<name>A0A232FKA3_9HYME</name>
<dbReference type="EMBL" id="NNAY01000090">
    <property type="protein sequence ID" value="OXU31092.1"/>
    <property type="molecule type" value="Genomic_DNA"/>
</dbReference>
<reference evidence="1 2" key="1">
    <citation type="journal article" date="2017" name="Curr. Biol.">
        <title>The Evolution of Venom by Co-option of Single-Copy Genes.</title>
        <authorList>
            <person name="Martinson E.O."/>
            <person name="Mrinalini"/>
            <person name="Kelkar Y.D."/>
            <person name="Chang C.H."/>
            <person name="Werren J.H."/>
        </authorList>
    </citation>
    <scope>NUCLEOTIDE SEQUENCE [LARGE SCALE GENOMIC DNA]</scope>
    <source>
        <strain evidence="1 2">Alberta</strain>
        <tissue evidence="1">Whole body</tissue>
    </source>
</reference>
<dbReference type="AlphaFoldDB" id="A0A232FKA3"/>
<sequence length="82" mass="9462">MFHIGRNLVFLTSTKFMTDTILKSALTNSPKCSAKFVVNLMAKRSWWHNLEDKVSNFDQNVKNKITNWWDKITGKAASKAKE</sequence>
<gene>
    <name evidence="1" type="ORF">TSAR_014249</name>
</gene>
<dbReference type="Proteomes" id="UP000215335">
    <property type="component" value="Unassembled WGS sequence"/>
</dbReference>
<comment type="caution">
    <text evidence="1">The sequence shown here is derived from an EMBL/GenBank/DDBJ whole genome shotgun (WGS) entry which is preliminary data.</text>
</comment>
<protein>
    <submittedName>
        <fullName evidence="1">Uncharacterized protein</fullName>
    </submittedName>
</protein>
<organism evidence="1 2">
    <name type="scientific">Trichomalopsis sarcophagae</name>
    <dbReference type="NCBI Taxonomy" id="543379"/>
    <lineage>
        <taxon>Eukaryota</taxon>
        <taxon>Metazoa</taxon>
        <taxon>Ecdysozoa</taxon>
        <taxon>Arthropoda</taxon>
        <taxon>Hexapoda</taxon>
        <taxon>Insecta</taxon>
        <taxon>Pterygota</taxon>
        <taxon>Neoptera</taxon>
        <taxon>Endopterygota</taxon>
        <taxon>Hymenoptera</taxon>
        <taxon>Apocrita</taxon>
        <taxon>Proctotrupomorpha</taxon>
        <taxon>Chalcidoidea</taxon>
        <taxon>Pteromalidae</taxon>
        <taxon>Pteromalinae</taxon>
        <taxon>Trichomalopsis</taxon>
    </lineage>
</organism>
<accession>A0A232FKA3</accession>
<proteinExistence type="predicted"/>
<evidence type="ECO:0000313" key="1">
    <source>
        <dbReference type="EMBL" id="OXU31092.1"/>
    </source>
</evidence>
<keyword evidence="2" id="KW-1185">Reference proteome</keyword>
<evidence type="ECO:0000313" key="2">
    <source>
        <dbReference type="Proteomes" id="UP000215335"/>
    </source>
</evidence>